<comment type="caution">
    <text evidence="1">The sequence shown here is derived from an EMBL/GenBank/DDBJ whole genome shotgun (WGS) entry which is preliminary data.</text>
</comment>
<dbReference type="InterPro" id="IPR014951">
    <property type="entry name" value="DUF1822"/>
</dbReference>
<dbReference type="OrthoDB" id="512705at2"/>
<dbReference type="STRING" id="128403.WA1_48285"/>
<keyword evidence="2" id="KW-1185">Reference proteome</keyword>
<dbReference type="RefSeq" id="WP_017742447.1">
    <property type="nucleotide sequence ID" value="NZ_KQ976354.1"/>
</dbReference>
<evidence type="ECO:0000313" key="2">
    <source>
        <dbReference type="Proteomes" id="UP000076925"/>
    </source>
</evidence>
<sequence length="312" mass="35057">MSEFILDESLINSRLEPWTFTVPLALKAHSQAEQFRLYQSNPDKGKQVYLNTLAIYAVNIYLQSRGFETDWEKSYSFNPAMQTLMDVADLMVKNYGKLECRPVLPKTEVVYIPAEVFSERIGYVAVQLNESLREATVLGFADKVVQSELPISQLRSLNELPEYLNNIISTVNLSQWYEGIFEAGWQAVEAILGTKPTQLGFSFRSLTQSDMRRCKLIELGNPEQAVVMIVTVTEKSQSEIDIAVEVQPSEAQTYLPTNLQLMVLNEEGEVVMDIQAGSDNKTIELEFSGQLGDSFGVKVTLGDVSVIENFVI</sequence>
<proteinExistence type="predicted"/>
<name>A0A139WY98_9CYAN</name>
<reference evidence="1 2" key="1">
    <citation type="journal article" date="2013" name="Genome Biol. Evol.">
        <title>Genomes of Stigonematalean cyanobacteria (subsection V) and the evolution of oxygenic photosynthesis from prokaryotes to plastids.</title>
        <authorList>
            <person name="Dagan T."/>
            <person name="Roettger M."/>
            <person name="Stucken K."/>
            <person name="Landan G."/>
            <person name="Koch R."/>
            <person name="Major P."/>
            <person name="Gould S.B."/>
            <person name="Goremykin V.V."/>
            <person name="Rippka R."/>
            <person name="Tandeau de Marsac N."/>
            <person name="Gugger M."/>
            <person name="Lockhart P.J."/>
            <person name="Allen J.F."/>
            <person name="Brune I."/>
            <person name="Maus I."/>
            <person name="Puhler A."/>
            <person name="Martin W.F."/>
        </authorList>
    </citation>
    <scope>NUCLEOTIDE SEQUENCE [LARGE SCALE GENOMIC DNA]</scope>
    <source>
        <strain evidence="1 2">PCC 7110</strain>
    </source>
</reference>
<evidence type="ECO:0008006" key="3">
    <source>
        <dbReference type="Google" id="ProtNLM"/>
    </source>
</evidence>
<dbReference type="AlphaFoldDB" id="A0A139WY98"/>
<accession>A0A139WY98</accession>
<gene>
    <name evidence="1" type="ORF">WA1_48285</name>
</gene>
<organism evidence="1 2">
    <name type="scientific">Scytonema hofmannii PCC 7110</name>
    <dbReference type="NCBI Taxonomy" id="128403"/>
    <lineage>
        <taxon>Bacteria</taxon>
        <taxon>Bacillati</taxon>
        <taxon>Cyanobacteriota</taxon>
        <taxon>Cyanophyceae</taxon>
        <taxon>Nostocales</taxon>
        <taxon>Scytonemataceae</taxon>
        <taxon>Scytonema</taxon>
    </lineage>
</organism>
<protein>
    <recommendedName>
        <fullName evidence="3">DUF1822 domain-containing protein</fullName>
    </recommendedName>
</protein>
<dbReference type="Pfam" id="PF08852">
    <property type="entry name" value="DUF1822"/>
    <property type="match status" value="1"/>
</dbReference>
<dbReference type="EMBL" id="ANNX02000047">
    <property type="protein sequence ID" value="KYC37406.1"/>
    <property type="molecule type" value="Genomic_DNA"/>
</dbReference>
<dbReference type="Proteomes" id="UP000076925">
    <property type="component" value="Unassembled WGS sequence"/>
</dbReference>
<evidence type="ECO:0000313" key="1">
    <source>
        <dbReference type="EMBL" id="KYC37406.1"/>
    </source>
</evidence>